<name>A0AAT9G8A8_9RICK</name>
<organism evidence="2">
    <name type="scientific">Candidatus Tisiphia endosymbiont of Sergentomyia squamirostris</name>
    <dbReference type="NCBI Taxonomy" id="3113639"/>
    <lineage>
        <taxon>Bacteria</taxon>
        <taxon>Pseudomonadati</taxon>
        <taxon>Pseudomonadota</taxon>
        <taxon>Alphaproteobacteria</taxon>
        <taxon>Rickettsiales</taxon>
        <taxon>Rickettsiaceae</taxon>
        <taxon>Rickettsieae</taxon>
        <taxon>Candidatus Tisiphia</taxon>
    </lineage>
</organism>
<dbReference type="EMBL" id="AP029170">
    <property type="protein sequence ID" value="BFD46030.1"/>
    <property type="molecule type" value="Genomic_DNA"/>
</dbReference>
<sequence>MSKSDDNNPKVDSLPSYEEVVAQKPKETQEHLFAEDIKSHTGKMPNTFLALKQLEDVQKNLEKARELFAGTTSKALSGVEKLEFEKAGEVFEKFMSSFEKLRTFADSVDHKKPLDSLNDSLTLTGRLKDFAKEQFKKVEKIFEGSTHAVKNNPILNAVGNVIKSACHAVGTIAKGTLNNAIATGELAKSVVNLGVAIKDSIVGKGVKQATRGV</sequence>
<protein>
    <submittedName>
        <fullName evidence="2">Uncharacterized protein</fullName>
    </submittedName>
</protein>
<evidence type="ECO:0000256" key="1">
    <source>
        <dbReference type="SAM" id="MobiDB-lite"/>
    </source>
</evidence>
<proteinExistence type="predicted"/>
<evidence type="ECO:0000313" key="2">
    <source>
        <dbReference type="EMBL" id="BFD46030.1"/>
    </source>
</evidence>
<reference evidence="2" key="1">
    <citation type="submission" date="2024-01" db="EMBL/GenBank/DDBJ databases">
        <title>Sequencing the genomes of a sandfly, Sergentomyia squamirostris, and its two endosymbionts.</title>
        <authorList>
            <person name="Itokawa K."/>
            <person name="Sanjoba C."/>
        </authorList>
    </citation>
    <scope>NUCLEOTIDE SEQUENCE</scope>
    <source>
        <strain evidence="2">RiSSQ</strain>
    </source>
</reference>
<feature type="region of interest" description="Disordered" evidence="1">
    <location>
        <begin position="1"/>
        <end position="20"/>
    </location>
</feature>
<gene>
    <name evidence="2" type="ORF">DMENIID0002_06760</name>
</gene>
<dbReference type="AlphaFoldDB" id="A0AAT9G8A8"/>
<accession>A0AAT9G8A8</accession>